<evidence type="ECO:0000259" key="1">
    <source>
        <dbReference type="Pfam" id="PF01738"/>
    </source>
</evidence>
<keyword evidence="2" id="KW-0378">Hydrolase</keyword>
<gene>
    <name evidence="2" type="ORF">GCM10009547_47210</name>
</gene>
<proteinExistence type="predicted"/>
<dbReference type="SUPFAM" id="SSF53474">
    <property type="entry name" value="alpha/beta-Hydrolases"/>
    <property type="match status" value="1"/>
</dbReference>
<dbReference type="InterPro" id="IPR002925">
    <property type="entry name" value="Dienelactn_hydro"/>
</dbReference>
<dbReference type="Proteomes" id="UP001500957">
    <property type="component" value="Unassembled WGS sequence"/>
</dbReference>
<dbReference type="InterPro" id="IPR029058">
    <property type="entry name" value="AB_hydrolase_fold"/>
</dbReference>
<dbReference type="InterPro" id="IPR051049">
    <property type="entry name" value="Dienelactone_hydrolase-like"/>
</dbReference>
<comment type="caution">
    <text evidence="2">The sequence shown here is derived from an EMBL/GenBank/DDBJ whole genome shotgun (WGS) entry which is preliminary data.</text>
</comment>
<keyword evidence="3" id="KW-1185">Reference proteome</keyword>
<dbReference type="EMBL" id="BAAAHE010000052">
    <property type="protein sequence ID" value="GAA0637355.1"/>
    <property type="molecule type" value="Genomic_DNA"/>
</dbReference>
<dbReference type="PANTHER" id="PTHR46623:SF10">
    <property type="entry name" value="CARBOXYMETHYLENEBUTENOLIDASE HOMOLOG"/>
    <property type="match status" value="1"/>
</dbReference>
<protein>
    <submittedName>
        <fullName evidence="2">Dienelactone hydrolase family protein</fullName>
    </submittedName>
</protein>
<feature type="domain" description="Dienelactone hydrolase" evidence="1">
    <location>
        <begin position="18"/>
        <end position="241"/>
    </location>
</feature>
<evidence type="ECO:0000313" key="2">
    <source>
        <dbReference type="EMBL" id="GAA0637355.1"/>
    </source>
</evidence>
<dbReference type="GO" id="GO:0016787">
    <property type="term" value="F:hydrolase activity"/>
    <property type="evidence" value="ECO:0007669"/>
    <property type="project" value="UniProtKB-KW"/>
</dbReference>
<dbReference type="RefSeq" id="WP_344609474.1">
    <property type="nucleotide sequence ID" value="NZ_BAAAHE010000052.1"/>
</dbReference>
<dbReference type="Gene3D" id="3.40.50.1820">
    <property type="entry name" value="alpha/beta hydrolase"/>
    <property type="match status" value="1"/>
</dbReference>
<dbReference type="PANTHER" id="PTHR46623">
    <property type="entry name" value="CARBOXYMETHYLENEBUTENOLIDASE-RELATED"/>
    <property type="match status" value="1"/>
</dbReference>
<reference evidence="3" key="1">
    <citation type="journal article" date="2019" name="Int. J. Syst. Evol. Microbiol.">
        <title>The Global Catalogue of Microorganisms (GCM) 10K type strain sequencing project: providing services to taxonomists for standard genome sequencing and annotation.</title>
        <authorList>
            <consortium name="The Broad Institute Genomics Platform"/>
            <consortium name="The Broad Institute Genome Sequencing Center for Infectious Disease"/>
            <person name="Wu L."/>
            <person name="Ma J."/>
        </authorList>
    </citation>
    <scope>NUCLEOTIDE SEQUENCE [LARGE SCALE GENOMIC DNA]</scope>
    <source>
        <strain evidence="3">JCM 10671</strain>
    </source>
</reference>
<organism evidence="2 3">
    <name type="scientific">Sporichthya brevicatena</name>
    <dbReference type="NCBI Taxonomy" id="171442"/>
    <lineage>
        <taxon>Bacteria</taxon>
        <taxon>Bacillati</taxon>
        <taxon>Actinomycetota</taxon>
        <taxon>Actinomycetes</taxon>
        <taxon>Sporichthyales</taxon>
        <taxon>Sporichthyaceae</taxon>
        <taxon>Sporichthya</taxon>
    </lineage>
</organism>
<accession>A0ABP3SG23</accession>
<sequence length="242" mass="25576">MEIPSAILDTETPDGPMAVLVARPAAGEFPTVAMFHDGPGIRTATHVFAAKLAGAGYQVVVPDLFHRHGRLIGFEPAQRAADPSIGERMMGMVRSLTDDGIQSDMDAGLAAAGVDPAQPVVTIGFCLGARAAVRAVLTRPERYVAGALWHPSFLADDAATSPHHLGAELTRPLYIGIGGADQIQPQAKHQPFLDAALPTGLVDLVVFDGADHGYTWPDHPSYHEQAATVSFERTTALFAKAL</sequence>
<evidence type="ECO:0000313" key="3">
    <source>
        <dbReference type="Proteomes" id="UP001500957"/>
    </source>
</evidence>
<dbReference type="Pfam" id="PF01738">
    <property type="entry name" value="DLH"/>
    <property type="match status" value="1"/>
</dbReference>
<name>A0ABP3SG23_9ACTN</name>